<comment type="caution">
    <text evidence="4">The sequence shown here is derived from an EMBL/GenBank/DDBJ whole genome shotgun (WGS) entry which is preliminary data.</text>
</comment>
<sequence>MDIIPLNHYHYLRYVNNKINKNKSLEYFTYLKDNKSISYYRKQVYQVLKFLRYLDVSWTDEIILPPEPYYMPIRISQEKINETLNYFKSHSHYLRYKSLILLGCNSGLRAEELYQLQPCDINLEQRTIYINHNPKENQSTKTGRSRISFFNNET</sequence>
<dbReference type="SUPFAM" id="SSF56349">
    <property type="entry name" value="DNA breaking-rejoining enzymes"/>
    <property type="match status" value="1"/>
</dbReference>
<evidence type="ECO:0000256" key="1">
    <source>
        <dbReference type="ARBA" id="ARBA00023172"/>
    </source>
</evidence>
<gene>
    <name evidence="4" type="ORF">S01H4_20818</name>
</gene>
<dbReference type="GO" id="GO:0015074">
    <property type="term" value="P:DNA integration"/>
    <property type="evidence" value="ECO:0007669"/>
    <property type="project" value="InterPro"/>
</dbReference>
<reference evidence="4" key="1">
    <citation type="journal article" date="2014" name="Front. Microbiol.">
        <title>High frequency of phylogenetically diverse reductive dehalogenase-homologous genes in deep subseafloor sedimentary metagenomes.</title>
        <authorList>
            <person name="Kawai M."/>
            <person name="Futagami T."/>
            <person name="Toyoda A."/>
            <person name="Takaki Y."/>
            <person name="Nishi S."/>
            <person name="Hori S."/>
            <person name="Arai W."/>
            <person name="Tsubouchi T."/>
            <person name="Morono Y."/>
            <person name="Uchiyama I."/>
            <person name="Ito T."/>
            <person name="Fujiyama A."/>
            <person name="Inagaki F."/>
            <person name="Takami H."/>
        </authorList>
    </citation>
    <scope>NUCLEOTIDE SEQUENCE</scope>
    <source>
        <strain evidence="4">Expedition CK06-06</strain>
    </source>
</reference>
<dbReference type="InterPro" id="IPR013762">
    <property type="entry name" value="Integrase-like_cat_sf"/>
</dbReference>
<evidence type="ECO:0000256" key="2">
    <source>
        <dbReference type="SAM" id="MobiDB-lite"/>
    </source>
</evidence>
<dbReference type="GO" id="GO:0003677">
    <property type="term" value="F:DNA binding"/>
    <property type="evidence" value="ECO:0007669"/>
    <property type="project" value="InterPro"/>
</dbReference>
<dbReference type="GO" id="GO:0006310">
    <property type="term" value="P:DNA recombination"/>
    <property type="evidence" value="ECO:0007669"/>
    <property type="project" value="UniProtKB-KW"/>
</dbReference>
<proteinExistence type="predicted"/>
<dbReference type="Gene3D" id="1.10.443.10">
    <property type="entry name" value="Intergrase catalytic core"/>
    <property type="match status" value="1"/>
</dbReference>
<protein>
    <recommendedName>
        <fullName evidence="3">Tyr recombinase domain-containing protein</fullName>
    </recommendedName>
</protein>
<keyword evidence="1" id="KW-0233">DNA recombination</keyword>
<evidence type="ECO:0000313" key="4">
    <source>
        <dbReference type="EMBL" id="GAG67633.1"/>
    </source>
</evidence>
<dbReference type="AlphaFoldDB" id="X1A4C7"/>
<accession>X1A4C7</accession>
<dbReference type="InterPro" id="IPR002104">
    <property type="entry name" value="Integrase_catalytic"/>
</dbReference>
<dbReference type="EMBL" id="BART01009391">
    <property type="protein sequence ID" value="GAG67633.1"/>
    <property type="molecule type" value="Genomic_DNA"/>
</dbReference>
<evidence type="ECO:0000259" key="3">
    <source>
        <dbReference type="PROSITE" id="PS51898"/>
    </source>
</evidence>
<dbReference type="InterPro" id="IPR011010">
    <property type="entry name" value="DNA_brk_join_enz"/>
</dbReference>
<name>X1A4C7_9ZZZZ</name>
<dbReference type="PROSITE" id="PS51898">
    <property type="entry name" value="TYR_RECOMBINASE"/>
    <property type="match status" value="1"/>
</dbReference>
<dbReference type="Pfam" id="PF00589">
    <property type="entry name" value="Phage_integrase"/>
    <property type="match status" value="1"/>
</dbReference>
<feature type="domain" description="Tyr recombinase" evidence="3">
    <location>
        <begin position="70"/>
        <end position="154"/>
    </location>
</feature>
<organism evidence="4">
    <name type="scientific">marine sediment metagenome</name>
    <dbReference type="NCBI Taxonomy" id="412755"/>
    <lineage>
        <taxon>unclassified sequences</taxon>
        <taxon>metagenomes</taxon>
        <taxon>ecological metagenomes</taxon>
    </lineage>
</organism>
<feature type="non-terminal residue" evidence="4">
    <location>
        <position position="154"/>
    </location>
</feature>
<feature type="region of interest" description="Disordered" evidence="2">
    <location>
        <begin position="134"/>
        <end position="154"/>
    </location>
</feature>